<organism evidence="1">
    <name type="scientific">Klebsiella pneumoniae</name>
    <dbReference type="NCBI Taxonomy" id="573"/>
    <lineage>
        <taxon>Bacteria</taxon>
        <taxon>Pseudomonadati</taxon>
        <taxon>Pseudomonadota</taxon>
        <taxon>Gammaproteobacteria</taxon>
        <taxon>Enterobacterales</taxon>
        <taxon>Enterobacteriaceae</taxon>
        <taxon>Klebsiella/Raoultella group</taxon>
        <taxon>Klebsiella</taxon>
        <taxon>Klebsiella pneumoniae complex</taxon>
    </lineage>
</organism>
<geneLocation type="plasmid" evidence="1">
    <name>pENVA</name>
</geneLocation>
<gene>
    <name evidence="2" type="ORF">BL124_00021820</name>
    <name evidence="1" type="ORF">PENVA_0141</name>
</gene>
<dbReference type="PATRIC" id="fig|573.1664.peg.5847"/>
<reference evidence="1" key="1">
    <citation type="journal article" date="2014" name="Antimicrob. Agents Chemother.">
        <title>IncH-Type Plasmid Harboring blaCTX-M-15, blaDHA-1, and qnrB4 Genes Recovered from Animal Isolates.</title>
        <authorList>
            <person name="Schluter A."/>
            <person name="Nordmann P."/>
            <person name="Bonnin R.A."/>
            <person name="Millemann Y."/>
            <person name="Eikmeyer F.G."/>
            <person name="Wibberg D."/>
            <person name="Puhler A."/>
            <person name="Poirel L."/>
        </authorList>
    </citation>
    <scope>NUCLEOTIDE SEQUENCE [LARGE SCALE GENOMIC DNA]</scope>
    <source>
        <strain evidence="1">Kp15</strain>
        <plasmid evidence="1">pENVA</plasmid>
    </source>
</reference>
<evidence type="ECO:0000313" key="1">
    <source>
        <dbReference type="EMBL" id="CDM79757.1"/>
    </source>
</evidence>
<dbReference type="EMBL" id="HG918041">
    <property type="protein sequence ID" value="CDM79757.1"/>
    <property type="molecule type" value="Genomic_DNA"/>
</dbReference>
<keyword evidence="1" id="KW-0614">Plasmid</keyword>
<dbReference type="AlphaFoldDB" id="A0A024HVB0"/>
<name>A0A024HVB0_KLEPN</name>
<protein>
    <submittedName>
        <fullName evidence="1">Uncharacterized protein</fullName>
    </submittedName>
</protein>
<sequence>MKLTNAQIYTLRRLSGGSKYQLRGDGKKARECRPGSGIFTDDFSAPSIPVLFRLGLVDYVHKGVREHTLFYAVTLTDTGKLAAATMNTKD</sequence>
<dbReference type="Proteomes" id="UP000283322">
    <property type="component" value="Unassembled WGS sequence"/>
</dbReference>
<proteinExistence type="predicted"/>
<dbReference type="RefSeq" id="WP_004026399.1">
    <property type="nucleotide sequence ID" value="NZ_BIGT01000031.1"/>
</dbReference>
<reference evidence="2 3" key="2">
    <citation type="submission" date="2018-10" db="EMBL/GenBank/DDBJ databases">
        <authorList>
            <person name="Vanduin D."/>
            <person name="Fouts D."/>
            <person name="Wright M."/>
            <person name="Sutton G."/>
            <person name="Nguyen K."/>
            <person name="Kreiswirth B."/>
            <person name="Chen L."/>
            <person name="Rojas L."/>
            <person name="Hujer A."/>
            <person name="Hujer K."/>
            <person name="Bonomo R."/>
            <person name="Adams M."/>
        </authorList>
    </citation>
    <scope>NUCLEOTIDE SEQUENCE [LARGE SCALE GENOMIC DNA]</scope>
    <source>
        <strain evidence="2 3">CRK0165</strain>
    </source>
</reference>
<dbReference type="EMBL" id="MPYG04000154">
    <property type="protein sequence ID" value="ROG91861.1"/>
    <property type="molecule type" value="Genomic_DNA"/>
</dbReference>
<evidence type="ECO:0000313" key="3">
    <source>
        <dbReference type="Proteomes" id="UP000283322"/>
    </source>
</evidence>
<accession>A0A024HVB0</accession>
<evidence type="ECO:0000313" key="2">
    <source>
        <dbReference type="EMBL" id="ROG91861.1"/>
    </source>
</evidence>